<dbReference type="PANTHER" id="PTHR43386">
    <property type="entry name" value="OLIGOPEPTIDE TRANSPORT SYSTEM PERMEASE PROTEIN APPC"/>
    <property type="match status" value="1"/>
</dbReference>
<reference evidence="10" key="1">
    <citation type="journal article" date="2019" name="Int. J. Syst. Evol. Microbiol.">
        <title>The Global Catalogue of Microorganisms (GCM) 10K type strain sequencing project: providing services to taxonomists for standard genome sequencing and annotation.</title>
        <authorList>
            <consortium name="The Broad Institute Genomics Platform"/>
            <consortium name="The Broad Institute Genome Sequencing Center for Infectious Disease"/>
            <person name="Wu L."/>
            <person name="Ma J."/>
        </authorList>
    </citation>
    <scope>NUCLEOTIDE SEQUENCE [LARGE SCALE GENOMIC DNA]</scope>
    <source>
        <strain evidence="10">JCM 13476</strain>
    </source>
</reference>
<comment type="caution">
    <text evidence="9">The sequence shown here is derived from an EMBL/GenBank/DDBJ whole genome shotgun (WGS) entry which is preliminary data.</text>
</comment>
<comment type="similarity">
    <text evidence="7">Belongs to the binding-protein-dependent transport system permease family.</text>
</comment>
<dbReference type="Gene3D" id="1.10.3720.10">
    <property type="entry name" value="MetI-like"/>
    <property type="match status" value="1"/>
</dbReference>
<evidence type="ECO:0000259" key="8">
    <source>
        <dbReference type="PROSITE" id="PS50928"/>
    </source>
</evidence>
<protein>
    <submittedName>
        <fullName evidence="9">ABC transporter permease</fullName>
    </submittedName>
</protein>
<keyword evidence="2 7" id="KW-0813">Transport</keyword>
<proteinExistence type="inferred from homology"/>
<feature type="transmembrane region" description="Helical" evidence="7">
    <location>
        <begin position="116"/>
        <end position="134"/>
    </location>
</feature>
<feature type="transmembrane region" description="Helical" evidence="7">
    <location>
        <begin position="190"/>
        <end position="212"/>
    </location>
</feature>
<feature type="domain" description="ABC transmembrane type-1" evidence="8">
    <location>
        <begin position="77"/>
        <end position="266"/>
    </location>
</feature>
<keyword evidence="3" id="KW-1003">Cell membrane</keyword>
<dbReference type="RefSeq" id="WP_167179242.1">
    <property type="nucleotide sequence ID" value="NZ_BAAAEJ010000006.1"/>
</dbReference>
<feature type="transmembrane region" description="Helical" evidence="7">
    <location>
        <begin position="81"/>
        <end position="104"/>
    </location>
</feature>
<dbReference type="SUPFAM" id="SSF161098">
    <property type="entry name" value="MetI-like"/>
    <property type="match status" value="1"/>
</dbReference>
<evidence type="ECO:0000256" key="1">
    <source>
        <dbReference type="ARBA" id="ARBA00004651"/>
    </source>
</evidence>
<dbReference type="EMBL" id="BAAAEJ010000006">
    <property type="protein sequence ID" value="GAA0388280.1"/>
    <property type="molecule type" value="Genomic_DNA"/>
</dbReference>
<dbReference type="InterPro" id="IPR035906">
    <property type="entry name" value="MetI-like_sf"/>
</dbReference>
<keyword evidence="4 7" id="KW-0812">Transmembrane</keyword>
<dbReference type="Proteomes" id="UP001500791">
    <property type="component" value="Unassembled WGS sequence"/>
</dbReference>
<organism evidence="9 10">
    <name type="scientific">Brevundimonas terrae</name>
    <dbReference type="NCBI Taxonomy" id="363631"/>
    <lineage>
        <taxon>Bacteria</taxon>
        <taxon>Pseudomonadati</taxon>
        <taxon>Pseudomonadota</taxon>
        <taxon>Alphaproteobacteria</taxon>
        <taxon>Caulobacterales</taxon>
        <taxon>Caulobacteraceae</taxon>
        <taxon>Brevundimonas</taxon>
    </lineage>
</organism>
<feature type="transmembrane region" description="Helical" evidence="7">
    <location>
        <begin position="246"/>
        <end position="269"/>
    </location>
</feature>
<dbReference type="CDD" id="cd06261">
    <property type="entry name" value="TM_PBP2"/>
    <property type="match status" value="1"/>
</dbReference>
<dbReference type="PROSITE" id="PS50928">
    <property type="entry name" value="ABC_TM1"/>
    <property type="match status" value="1"/>
</dbReference>
<dbReference type="InterPro" id="IPR000515">
    <property type="entry name" value="MetI-like"/>
</dbReference>
<evidence type="ECO:0000313" key="10">
    <source>
        <dbReference type="Proteomes" id="UP001500791"/>
    </source>
</evidence>
<evidence type="ECO:0000256" key="6">
    <source>
        <dbReference type="ARBA" id="ARBA00023136"/>
    </source>
</evidence>
<evidence type="ECO:0000256" key="5">
    <source>
        <dbReference type="ARBA" id="ARBA00022989"/>
    </source>
</evidence>
<accession>A0ABP3I527</accession>
<evidence type="ECO:0000313" key="9">
    <source>
        <dbReference type="EMBL" id="GAA0388280.1"/>
    </source>
</evidence>
<sequence>MTFAAPKRMRAIGPRSLKIGLGLSVFIILVTLLALVWTPFDPLFQNPDARLMAPDSQHLFGTDALGRDVLSLVMAGAANSVAVAGSAVIFGLAIGVPLGLWAAARSGWRDDVVMRGGDLVFAFPSLLTAVMLAAATGPSAFNAALALGVFNIPVFMRVVRGAGRGLWSRDFVTAARAAGQSTRSISIRHILPHVLGLVVVQAAVQFAVGVAAEAGLSYLGLGAQPPAPSWGRMLAESQTLIGTAPWLAIFPGLAIFATVLALSLTGDGLRDRLDPRLKREV</sequence>
<evidence type="ECO:0000256" key="7">
    <source>
        <dbReference type="RuleBase" id="RU363032"/>
    </source>
</evidence>
<evidence type="ECO:0000256" key="4">
    <source>
        <dbReference type="ARBA" id="ARBA00022692"/>
    </source>
</evidence>
<gene>
    <name evidence="9" type="ORF">GCM10009093_13750</name>
</gene>
<name>A0ABP3I527_9CAUL</name>
<evidence type="ECO:0000256" key="2">
    <source>
        <dbReference type="ARBA" id="ARBA00022448"/>
    </source>
</evidence>
<dbReference type="Pfam" id="PF00528">
    <property type="entry name" value="BPD_transp_1"/>
    <property type="match status" value="1"/>
</dbReference>
<comment type="subcellular location">
    <subcellularLocation>
        <location evidence="1 7">Cell membrane</location>
        <topology evidence="1 7">Multi-pass membrane protein</topology>
    </subcellularLocation>
</comment>
<evidence type="ECO:0000256" key="3">
    <source>
        <dbReference type="ARBA" id="ARBA00022475"/>
    </source>
</evidence>
<feature type="transmembrane region" description="Helical" evidence="7">
    <location>
        <begin position="21"/>
        <end position="40"/>
    </location>
</feature>
<keyword evidence="5 7" id="KW-1133">Transmembrane helix</keyword>
<keyword evidence="6 7" id="KW-0472">Membrane</keyword>
<feature type="transmembrane region" description="Helical" evidence="7">
    <location>
        <begin position="140"/>
        <end position="159"/>
    </location>
</feature>
<dbReference type="InterPro" id="IPR050366">
    <property type="entry name" value="BP-dependent_transpt_permease"/>
</dbReference>
<keyword evidence="10" id="KW-1185">Reference proteome</keyword>
<dbReference type="PANTHER" id="PTHR43386:SF25">
    <property type="entry name" value="PEPTIDE ABC TRANSPORTER PERMEASE PROTEIN"/>
    <property type="match status" value="1"/>
</dbReference>